<proteinExistence type="predicted"/>
<dbReference type="RefSeq" id="XP_062736458.1">
    <property type="nucleotide sequence ID" value="XM_062871745.1"/>
</dbReference>
<gene>
    <name evidence="1" type="ORF">QC761_0001430</name>
</gene>
<name>A0ABR0FXB6_9PEZI</name>
<dbReference type="GeneID" id="87890800"/>
<dbReference type="EMBL" id="JAFFGZ010000001">
    <property type="protein sequence ID" value="KAK4647482.1"/>
    <property type="molecule type" value="Genomic_DNA"/>
</dbReference>
<keyword evidence="2" id="KW-1185">Reference proteome</keyword>
<evidence type="ECO:0000313" key="1">
    <source>
        <dbReference type="EMBL" id="KAK4647482.1"/>
    </source>
</evidence>
<comment type="caution">
    <text evidence="1">The sequence shown here is derived from an EMBL/GenBank/DDBJ whole genome shotgun (WGS) entry which is preliminary data.</text>
</comment>
<protein>
    <submittedName>
        <fullName evidence="1">Uncharacterized protein</fullName>
    </submittedName>
</protein>
<organism evidence="1 2">
    <name type="scientific">Podospora bellae-mahoneyi</name>
    <dbReference type="NCBI Taxonomy" id="2093777"/>
    <lineage>
        <taxon>Eukaryota</taxon>
        <taxon>Fungi</taxon>
        <taxon>Dikarya</taxon>
        <taxon>Ascomycota</taxon>
        <taxon>Pezizomycotina</taxon>
        <taxon>Sordariomycetes</taxon>
        <taxon>Sordariomycetidae</taxon>
        <taxon>Sordariales</taxon>
        <taxon>Podosporaceae</taxon>
        <taxon>Podospora</taxon>
    </lineage>
</organism>
<dbReference type="Proteomes" id="UP001322138">
    <property type="component" value="Unassembled WGS sequence"/>
</dbReference>
<accession>A0ABR0FXB6</accession>
<sequence>MVESHGAPAKVVNSSLGRLNLDVRFLVLGLGALEVKIVFFLQPVQLVVLRRHVAHQPFPLRRQQASLIFEDARLEAETLVVFLGFAGFELLNLLLKRDTLAEVLAGRACGGHLGLEGFQIIVSSLNRLAKLRLFLLEPTNLVLKTLLPLKLLGRSGYLVSQLKPLHLELRSEILESLSLDSELVESGLGDTSLLRTGGLLLVDFVRTASGHA</sequence>
<evidence type="ECO:0000313" key="2">
    <source>
        <dbReference type="Proteomes" id="UP001322138"/>
    </source>
</evidence>
<reference evidence="1 2" key="1">
    <citation type="journal article" date="2023" name="bioRxiv">
        <title>High-quality genome assemblies of four members of thePodospora anserinaspecies complex.</title>
        <authorList>
            <person name="Ament-Velasquez S.L."/>
            <person name="Vogan A.A."/>
            <person name="Wallerman O."/>
            <person name="Hartmann F."/>
            <person name="Gautier V."/>
            <person name="Silar P."/>
            <person name="Giraud T."/>
            <person name="Johannesson H."/>
        </authorList>
    </citation>
    <scope>NUCLEOTIDE SEQUENCE [LARGE SCALE GENOMIC DNA]</scope>
    <source>
        <strain evidence="1 2">CBS 112042</strain>
    </source>
</reference>